<comment type="caution">
    <text evidence="1">The sequence shown here is derived from an EMBL/GenBank/DDBJ whole genome shotgun (WGS) entry which is preliminary data.</text>
</comment>
<dbReference type="Proteomes" id="UP001066276">
    <property type="component" value="Chromosome 12"/>
</dbReference>
<accession>A0AAV7KPX1</accession>
<dbReference type="AlphaFoldDB" id="A0AAV7KPX1"/>
<organism evidence="1 2">
    <name type="scientific">Pleurodeles waltl</name>
    <name type="common">Iberian ribbed newt</name>
    <dbReference type="NCBI Taxonomy" id="8319"/>
    <lineage>
        <taxon>Eukaryota</taxon>
        <taxon>Metazoa</taxon>
        <taxon>Chordata</taxon>
        <taxon>Craniata</taxon>
        <taxon>Vertebrata</taxon>
        <taxon>Euteleostomi</taxon>
        <taxon>Amphibia</taxon>
        <taxon>Batrachia</taxon>
        <taxon>Caudata</taxon>
        <taxon>Salamandroidea</taxon>
        <taxon>Salamandridae</taxon>
        <taxon>Pleurodelinae</taxon>
        <taxon>Pleurodeles</taxon>
    </lineage>
</organism>
<sequence>MAPQRWYPGGWLVLERRTVLSPETPAGRGPSLVTSSDTTSVTCIGCDPPEGSCPTLVLARRALERGPVSAPSVPGRSSALPGGPWYKYNRRLLLSPCALLTTRLERRGLLQTGSKSLFTSRLIFYPTTAAGVWISAPGHSSEH</sequence>
<dbReference type="EMBL" id="JANPWB010000016">
    <property type="protein sequence ID" value="KAJ1079909.1"/>
    <property type="molecule type" value="Genomic_DNA"/>
</dbReference>
<gene>
    <name evidence="1" type="ORF">NDU88_000133</name>
</gene>
<reference evidence="1" key="1">
    <citation type="journal article" date="2022" name="bioRxiv">
        <title>Sequencing and chromosome-scale assembly of the giantPleurodeles waltlgenome.</title>
        <authorList>
            <person name="Brown T."/>
            <person name="Elewa A."/>
            <person name="Iarovenko S."/>
            <person name="Subramanian E."/>
            <person name="Araus A.J."/>
            <person name="Petzold A."/>
            <person name="Susuki M."/>
            <person name="Suzuki K.-i.T."/>
            <person name="Hayashi T."/>
            <person name="Toyoda A."/>
            <person name="Oliveira C."/>
            <person name="Osipova E."/>
            <person name="Leigh N.D."/>
            <person name="Simon A."/>
            <person name="Yun M.H."/>
        </authorList>
    </citation>
    <scope>NUCLEOTIDE SEQUENCE</scope>
    <source>
        <strain evidence="1">20211129_DDA</strain>
        <tissue evidence="1">Liver</tissue>
    </source>
</reference>
<evidence type="ECO:0000313" key="2">
    <source>
        <dbReference type="Proteomes" id="UP001066276"/>
    </source>
</evidence>
<protein>
    <submittedName>
        <fullName evidence="1">Uncharacterized protein</fullName>
    </submittedName>
</protein>
<name>A0AAV7KPX1_PLEWA</name>
<keyword evidence="2" id="KW-1185">Reference proteome</keyword>
<proteinExistence type="predicted"/>
<evidence type="ECO:0000313" key="1">
    <source>
        <dbReference type="EMBL" id="KAJ1079909.1"/>
    </source>
</evidence>